<gene>
    <name evidence="3" type="ORF">FFUJ_09033</name>
</gene>
<dbReference type="GeneID" id="35402507"/>
<proteinExistence type="predicted"/>
<protein>
    <submittedName>
        <fullName evidence="3">Uncharacterized protein</fullName>
    </submittedName>
</protein>
<accession>S0E8I0</accession>
<evidence type="ECO:0000313" key="3">
    <source>
        <dbReference type="EMBL" id="CCT70940.1"/>
    </source>
</evidence>
<keyword evidence="1" id="KW-0175">Coiled coil</keyword>
<evidence type="ECO:0000313" key="4">
    <source>
        <dbReference type="Proteomes" id="UP000016800"/>
    </source>
</evidence>
<feature type="region of interest" description="Disordered" evidence="2">
    <location>
        <begin position="1"/>
        <end position="26"/>
    </location>
</feature>
<dbReference type="Proteomes" id="UP000016800">
    <property type="component" value="Chromosome VII"/>
</dbReference>
<feature type="compositionally biased region" description="Acidic residues" evidence="2">
    <location>
        <begin position="352"/>
        <end position="378"/>
    </location>
</feature>
<name>S0E8I0_GIBF5</name>
<feature type="compositionally biased region" description="Basic and acidic residues" evidence="2">
    <location>
        <begin position="411"/>
        <end position="421"/>
    </location>
</feature>
<organism evidence="3 4">
    <name type="scientific">Gibberella fujikuroi (strain CBS 195.34 / IMI 58289 / NRRL A-6831)</name>
    <name type="common">Bakanae and foot rot disease fungus</name>
    <name type="synonym">Fusarium fujikuroi</name>
    <dbReference type="NCBI Taxonomy" id="1279085"/>
    <lineage>
        <taxon>Eukaryota</taxon>
        <taxon>Fungi</taxon>
        <taxon>Dikarya</taxon>
        <taxon>Ascomycota</taxon>
        <taxon>Pezizomycotina</taxon>
        <taxon>Sordariomycetes</taxon>
        <taxon>Hypocreomycetidae</taxon>
        <taxon>Hypocreales</taxon>
        <taxon>Nectriaceae</taxon>
        <taxon>Fusarium</taxon>
        <taxon>Fusarium fujikuroi species complex</taxon>
    </lineage>
</organism>
<sequence>MSNRPQKRRASGEPLLSRPAKRGRQTEMMLRRERALAYATKLAEEHPPTCINEDFVAALPRRRPVDWTARDEEAITQQWDVSIVKSCLSKRFTNSQHASLLILWKTSMRIYHINPLKLVSPLFYMRYQALGPSKEDDHVIYSPKFCSVLSSLIVHPCFEESSGKLIQALHYAIVCRLDDRQMWPCDQDVGADCPALHRLVLKLKACGSSEPQDPIHKMHADARARVLQKGKTPSPWSDFLYHLGEIVSKNDTRRPAVDPKYHREMGEDVLPLTLWDLCQIAKAIETFKFRTREWRFSVTEAVSAWNQVRSAHESPSMKLLPSFYEHYTKDVFRLIRLTKAGRDCTIQTLPESEGEEESEVESEEEQEQSEEQSEDEFEVATSQGPSSNLSPVVDPNSPFHSTVASPPAPLDGRRSNSHEPEDNGSDDEMAGTTNWLDGEVNSLITSTSHLVRPDVPETVQGQDQLPMEGDIQENGSASPTMLSTHDRIMHRCLERDNKELQQRVLSLEQSNRHLSYDAVAKQERIRFLESEVDRLSEDTGRSLEEVRILSEERLEILDRFDALQKDFDDFKTQVTSRVRDRMSPYNILGGTRRLLSDYQIAGESDQGYQQFLATSPARPSPSQSEHQSVPGSIESVETSKSRQTEHQPASGLDVEPEGTSLVPETETQSVSGHDTSPKGSSFAPEGVPPTPVVTLEHEKASDVDVVMNNSEPEHEQETSVSERPTAHIISPEPDTNMGSDQANSHPEVAEEARHTVEPVRSINTVKPRQHVSHGGIGSIGRRAPFSSTMKHTFRMSRVQWLERVVQDKS</sequence>
<feature type="coiled-coil region" evidence="1">
    <location>
        <begin position="490"/>
        <end position="538"/>
    </location>
</feature>
<dbReference type="VEuPathDB" id="FungiDB:FFUJ_09033"/>
<dbReference type="EMBL" id="HF679029">
    <property type="protein sequence ID" value="CCT70940.1"/>
    <property type="molecule type" value="Genomic_DNA"/>
</dbReference>
<feature type="compositionally biased region" description="Polar residues" evidence="2">
    <location>
        <begin position="620"/>
        <end position="636"/>
    </location>
</feature>
<feature type="region of interest" description="Disordered" evidence="2">
    <location>
        <begin position="613"/>
        <end position="692"/>
    </location>
</feature>
<feature type="compositionally biased region" description="Polar residues" evidence="2">
    <location>
        <begin position="380"/>
        <end position="390"/>
    </location>
</feature>
<evidence type="ECO:0000256" key="2">
    <source>
        <dbReference type="SAM" id="MobiDB-lite"/>
    </source>
</evidence>
<evidence type="ECO:0000256" key="1">
    <source>
        <dbReference type="SAM" id="Coils"/>
    </source>
</evidence>
<feature type="compositionally biased region" description="Polar residues" evidence="2">
    <location>
        <begin position="665"/>
        <end position="679"/>
    </location>
</feature>
<feature type="region of interest" description="Disordered" evidence="2">
    <location>
        <begin position="348"/>
        <end position="433"/>
    </location>
</feature>
<dbReference type="AlphaFoldDB" id="S0E8I0"/>
<dbReference type="HOGENOM" id="CLU_348523_0_0_1"/>
<dbReference type="RefSeq" id="XP_023433019.1">
    <property type="nucleotide sequence ID" value="XM_023580200.1"/>
</dbReference>
<keyword evidence="4" id="KW-1185">Reference proteome</keyword>
<reference evidence="4" key="1">
    <citation type="journal article" date="2013" name="PLoS Pathog.">
        <title>Deciphering the cryptic genome: genome-wide analyses of the rice pathogen Fusarium fujikuroi reveal complex regulation of secondary metabolism and novel metabolites.</title>
        <authorList>
            <person name="Wiemann P."/>
            <person name="Sieber C.M."/>
            <person name="von Bargen K.W."/>
            <person name="Studt L."/>
            <person name="Niehaus E.M."/>
            <person name="Espino J.J."/>
            <person name="Huss K."/>
            <person name="Michielse C.B."/>
            <person name="Albermann S."/>
            <person name="Wagner D."/>
            <person name="Bergner S.V."/>
            <person name="Connolly L.R."/>
            <person name="Fischer A."/>
            <person name="Reuter G."/>
            <person name="Kleigrewe K."/>
            <person name="Bald T."/>
            <person name="Wingfield B.D."/>
            <person name="Ophir R."/>
            <person name="Freeman S."/>
            <person name="Hippler M."/>
            <person name="Smith K.M."/>
            <person name="Brown D.W."/>
            <person name="Proctor R.H."/>
            <person name="Munsterkotter M."/>
            <person name="Freitag M."/>
            <person name="Humpf H.U."/>
            <person name="Guldener U."/>
            <person name="Tudzynski B."/>
        </authorList>
    </citation>
    <scope>NUCLEOTIDE SEQUENCE [LARGE SCALE GENOMIC DNA]</scope>
    <source>
        <strain evidence="4">CBS 195.34 / IMI 58289 / NRRL A-6831</strain>
    </source>
</reference>
<dbReference type="STRING" id="1279085.S0E8I0"/>